<name>A0A433NLR2_CHLFR</name>
<gene>
    <name evidence="1" type="ORF">PCC6912_21170</name>
</gene>
<evidence type="ECO:0000313" key="2">
    <source>
        <dbReference type="Proteomes" id="UP000268857"/>
    </source>
</evidence>
<dbReference type="AlphaFoldDB" id="A0A433NLR2"/>
<dbReference type="STRING" id="211165.GCA_000317285_00147"/>
<dbReference type="EMBL" id="RSCJ01000006">
    <property type="protein sequence ID" value="RUR83874.1"/>
    <property type="molecule type" value="Genomic_DNA"/>
</dbReference>
<evidence type="ECO:0000313" key="1">
    <source>
        <dbReference type="EMBL" id="RUR83874.1"/>
    </source>
</evidence>
<accession>A0A433NLR2</accession>
<organism evidence="1 2">
    <name type="scientific">Chlorogloeopsis fritschii PCC 6912</name>
    <dbReference type="NCBI Taxonomy" id="211165"/>
    <lineage>
        <taxon>Bacteria</taxon>
        <taxon>Bacillati</taxon>
        <taxon>Cyanobacteriota</taxon>
        <taxon>Cyanophyceae</taxon>
        <taxon>Nostocales</taxon>
        <taxon>Chlorogloeopsidaceae</taxon>
        <taxon>Chlorogloeopsis</taxon>
    </lineage>
</organism>
<sequence length="62" mass="7740">MERKQFLYPFEQQLKFCQLETEVEFLLQQMRDINHHLSLSNNNYALQVNYKREKQEIQHLQK</sequence>
<proteinExistence type="predicted"/>
<comment type="caution">
    <text evidence="1">The sequence shown here is derived from an EMBL/GenBank/DDBJ whole genome shotgun (WGS) entry which is preliminary data.</text>
</comment>
<reference evidence="1 2" key="1">
    <citation type="journal article" date="2019" name="Genome Biol. Evol.">
        <title>Day and night: Metabolic profiles and evolutionary relationships of six axenic non-marine cyanobacteria.</title>
        <authorList>
            <person name="Will S.E."/>
            <person name="Henke P."/>
            <person name="Boedeker C."/>
            <person name="Huang S."/>
            <person name="Brinkmann H."/>
            <person name="Rohde M."/>
            <person name="Jarek M."/>
            <person name="Friedl T."/>
            <person name="Seufert S."/>
            <person name="Schumacher M."/>
            <person name="Overmann J."/>
            <person name="Neumann-Schaal M."/>
            <person name="Petersen J."/>
        </authorList>
    </citation>
    <scope>NUCLEOTIDE SEQUENCE [LARGE SCALE GENOMIC DNA]</scope>
    <source>
        <strain evidence="1 2">PCC 6912</strain>
    </source>
</reference>
<dbReference type="RefSeq" id="WP_235083042.1">
    <property type="nucleotide sequence ID" value="NZ_AJLN01000015.1"/>
</dbReference>
<keyword evidence="2" id="KW-1185">Reference proteome</keyword>
<dbReference type="Proteomes" id="UP000268857">
    <property type="component" value="Unassembled WGS sequence"/>
</dbReference>
<protein>
    <submittedName>
        <fullName evidence="1">Uncharacterized protein</fullName>
    </submittedName>
</protein>